<feature type="repeat" description="WD" evidence="3">
    <location>
        <begin position="46"/>
        <end position="87"/>
    </location>
</feature>
<dbReference type="PANTHER" id="PTHR19848">
    <property type="entry name" value="WD40 REPEAT PROTEIN"/>
    <property type="match status" value="1"/>
</dbReference>
<keyword evidence="1 3" id="KW-0853">WD repeat</keyword>
<dbReference type="EMBL" id="ML220123">
    <property type="protein sequence ID" value="TGZ80763.1"/>
    <property type="molecule type" value="Genomic_DNA"/>
</dbReference>
<proteinExistence type="predicted"/>
<evidence type="ECO:0000313" key="4">
    <source>
        <dbReference type="EMBL" id="TGZ80763.1"/>
    </source>
</evidence>
<dbReference type="Gene3D" id="2.130.10.10">
    <property type="entry name" value="YVTN repeat-like/Quinoprotein amine dehydrogenase"/>
    <property type="match status" value="1"/>
</dbReference>
<evidence type="ECO:0000256" key="3">
    <source>
        <dbReference type="PROSITE-ProRule" id="PRU00221"/>
    </source>
</evidence>
<dbReference type="PROSITE" id="PS50294">
    <property type="entry name" value="WD_REPEATS_REGION"/>
    <property type="match status" value="1"/>
</dbReference>
<sequence>MPVGIGFIIYSEVTTQSATISSDDNEELYKLLNDVQENWDPLLQTLEGHSYAVFTLAFSPNGKTLASGSYDNTVRLWDPATGTSRRTVEGHWSGVTTLAFLPDRDILGNHQSSNGHLRPWGTSGNWITHEQHKMLFLPVDVQPTCRSIYSASVAWADALARVYIIELNSDWRPSSNSIYPVD</sequence>
<dbReference type="AlphaFoldDB" id="A0A4S2MW38"/>
<dbReference type="InterPro" id="IPR001680">
    <property type="entry name" value="WD40_rpt"/>
</dbReference>
<keyword evidence="5" id="KW-1185">Reference proteome</keyword>
<evidence type="ECO:0000256" key="1">
    <source>
        <dbReference type="ARBA" id="ARBA00022574"/>
    </source>
</evidence>
<name>A0A4S2MW38_9PEZI</name>
<evidence type="ECO:0000313" key="5">
    <source>
        <dbReference type="Proteomes" id="UP000298138"/>
    </source>
</evidence>
<dbReference type="SMART" id="SM00320">
    <property type="entry name" value="WD40"/>
    <property type="match status" value="1"/>
</dbReference>
<organism evidence="4 5">
    <name type="scientific">Ascodesmis nigricans</name>
    <dbReference type="NCBI Taxonomy" id="341454"/>
    <lineage>
        <taxon>Eukaryota</taxon>
        <taxon>Fungi</taxon>
        <taxon>Dikarya</taxon>
        <taxon>Ascomycota</taxon>
        <taxon>Pezizomycotina</taxon>
        <taxon>Pezizomycetes</taxon>
        <taxon>Pezizales</taxon>
        <taxon>Ascodesmidaceae</taxon>
        <taxon>Ascodesmis</taxon>
    </lineage>
</organism>
<keyword evidence="2" id="KW-0677">Repeat</keyword>
<dbReference type="Proteomes" id="UP000298138">
    <property type="component" value="Unassembled WGS sequence"/>
</dbReference>
<accession>A0A4S2MW38</accession>
<dbReference type="STRING" id="341454.A0A4S2MW38"/>
<dbReference type="OrthoDB" id="674604at2759"/>
<reference evidence="4 5" key="1">
    <citation type="submission" date="2019-04" db="EMBL/GenBank/DDBJ databases">
        <title>Comparative genomics and transcriptomics to analyze fruiting body development in filamentous ascomycetes.</title>
        <authorList>
            <consortium name="DOE Joint Genome Institute"/>
            <person name="Lutkenhaus R."/>
            <person name="Traeger S."/>
            <person name="Breuer J."/>
            <person name="Kuo A."/>
            <person name="Lipzen A."/>
            <person name="Pangilinan J."/>
            <person name="Dilworth D."/>
            <person name="Sandor L."/>
            <person name="Poggeler S."/>
            <person name="Barry K."/>
            <person name="Grigoriev I.V."/>
            <person name="Nowrousian M."/>
        </authorList>
    </citation>
    <scope>NUCLEOTIDE SEQUENCE [LARGE SCALE GENOMIC DNA]</scope>
    <source>
        <strain evidence="4 5">CBS 389.68</strain>
    </source>
</reference>
<evidence type="ECO:0000256" key="2">
    <source>
        <dbReference type="ARBA" id="ARBA00022737"/>
    </source>
</evidence>
<dbReference type="PROSITE" id="PS50082">
    <property type="entry name" value="WD_REPEATS_2"/>
    <property type="match status" value="1"/>
</dbReference>
<protein>
    <submittedName>
        <fullName evidence="4">WD40 repeat-like protein</fullName>
    </submittedName>
</protein>
<dbReference type="Pfam" id="PF00400">
    <property type="entry name" value="WD40"/>
    <property type="match status" value="2"/>
</dbReference>
<dbReference type="InParanoid" id="A0A4S2MW38"/>
<gene>
    <name evidence="4" type="ORF">EX30DRAFT_378725</name>
</gene>
<dbReference type="SUPFAM" id="SSF50978">
    <property type="entry name" value="WD40 repeat-like"/>
    <property type="match status" value="1"/>
</dbReference>
<dbReference type="InterPro" id="IPR036322">
    <property type="entry name" value="WD40_repeat_dom_sf"/>
</dbReference>
<dbReference type="PANTHER" id="PTHR19848:SF8">
    <property type="entry name" value="F-BOX AND WD REPEAT DOMAIN CONTAINING 7"/>
    <property type="match status" value="1"/>
</dbReference>
<dbReference type="InterPro" id="IPR015943">
    <property type="entry name" value="WD40/YVTN_repeat-like_dom_sf"/>
</dbReference>